<dbReference type="EMBL" id="BPLQ01006245">
    <property type="protein sequence ID" value="GIY21096.1"/>
    <property type="molecule type" value="Genomic_DNA"/>
</dbReference>
<organism evidence="2 3">
    <name type="scientific">Caerostris darwini</name>
    <dbReference type="NCBI Taxonomy" id="1538125"/>
    <lineage>
        <taxon>Eukaryota</taxon>
        <taxon>Metazoa</taxon>
        <taxon>Ecdysozoa</taxon>
        <taxon>Arthropoda</taxon>
        <taxon>Chelicerata</taxon>
        <taxon>Arachnida</taxon>
        <taxon>Araneae</taxon>
        <taxon>Araneomorphae</taxon>
        <taxon>Entelegynae</taxon>
        <taxon>Araneoidea</taxon>
        <taxon>Araneidae</taxon>
        <taxon>Caerostris</taxon>
    </lineage>
</organism>
<protein>
    <submittedName>
        <fullName evidence="2">Uncharacterized protein</fullName>
    </submittedName>
</protein>
<evidence type="ECO:0000256" key="1">
    <source>
        <dbReference type="SAM" id="MobiDB-lite"/>
    </source>
</evidence>
<accession>A0AAV4RK20</accession>
<keyword evidence="3" id="KW-1185">Reference proteome</keyword>
<evidence type="ECO:0000313" key="3">
    <source>
        <dbReference type="Proteomes" id="UP001054837"/>
    </source>
</evidence>
<evidence type="ECO:0000313" key="2">
    <source>
        <dbReference type="EMBL" id="GIY21096.1"/>
    </source>
</evidence>
<feature type="region of interest" description="Disordered" evidence="1">
    <location>
        <begin position="28"/>
        <end position="95"/>
    </location>
</feature>
<dbReference type="Proteomes" id="UP001054837">
    <property type="component" value="Unassembled WGS sequence"/>
</dbReference>
<proteinExistence type="predicted"/>
<comment type="caution">
    <text evidence="2">The sequence shown here is derived from an EMBL/GenBank/DDBJ whole genome shotgun (WGS) entry which is preliminary data.</text>
</comment>
<dbReference type="AlphaFoldDB" id="A0AAV4RK20"/>
<name>A0AAV4RK20_9ARAC</name>
<reference evidence="2 3" key="1">
    <citation type="submission" date="2021-06" db="EMBL/GenBank/DDBJ databases">
        <title>Caerostris darwini draft genome.</title>
        <authorList>
            <person name="Kono N."/>
            <person name="Arakawa K."/>
        </authorList>
    </citation>
    <scope>NUCLEOTIDE SEQUENCE [LARGE SCALE GENOMIC DNA]</scope>
</reference>
<gene>
    <name evidence="2" type="ORF">CDAR_42381</name>
</gene>
<feature type="compositionally biased region" description="Polar residues" evidence="1">
    <location>
        <begin position="30"/>
        <end position="39"/>
    </location>
</feature>
<sequence length="106" mass="12383">METNKSPPQTPIIHNYLSKLFFRPQERQFETPTLSSQYLHHSATIPPNKRHRHDHPQSTKSGGPTKEKARMTLICRSEPQGVKPTAKQQKTWKEPICQQQKYRIPL</sequence>